<dbReference type="InterPro" id="IPR050298">
    <property type="entry name" value="Gram-neg_bact_OMP"/>
</dbReference>
<dbReference type="PANTHER" id="PTHR34501:SF9">
    <property type="entry name" value="MAJOR OUTER MEMBRANE PROTEIN P.IA"/>
    <property type="match status" value="1"/>
</dbReference>
<evidence type="ECO:0000256" key="11">
    <source>
        <dbReference type="SAM" id="SignalP"/>
    </source>
</evidence>
<evidence type="ECO:0000259" key="12">
    <source>
        <dbReference type="Pfam" id="PF13609"/>
    </source>
</evidence>
<evidence type="ECO:0000256" key="7">
    <source>
        <dbReference type="ARBA" id="ARBA00023065"/>
    </source>
</evidence>
<evidence type="ECO:0000256" key="9">
    <source>
        <dbReference type="ARBA" id="ARBA00023136"/>
    </source>
</evidence>
<evidence type="ECO:0000256" key="2">
    <source>
        <dbReference type="ARBA" id="ARBA00011233"/>
    </source>
</evidence>
<gene>
    <name evidence="13" type="ORF">EJN92_09275</name>
</gene>
<keyword evidence="9" id="KW-0472">Membrane</keyword>
<evidence type="ECO:0000256" key="3">
    <source>
        <dbReference type="ARBA" id="ARBA00022448"/>
    </source>
</evidence>
<evidence type="ECO:0000256" key="8">
    <source>
        <dbReference type="ARBA" id="ARBA00023114"/>
    </source>
</evidence>
<keyword evidence="6 11" id="KW-0732">Signal</keyword>
<dbReference type="InterPro" id="IPR033900">
    <property type="entry name" value="Gram_neg_porin_domain"/>
</dbReference>
<reference evidence="13 14" key="1">
    <citation type="journal article" date="2011" name="Int. J. Syst. Evol. Microbiol.">
        <title>Description of Undibacterium oligocarboniphilum sp. nov., isolated from purified water, and Undibacterium pigrum strain CCUG 49012 as the type strain of Undibacterium parvum sp. nov., and emended descriptions of the genus Undibacterium and the species Undibacterium pigrum.</title>
        <authorList>
            <person name="Eder W."/>
            <person name="Wanner G."/>
            <person name="Ludwig W."/>
            <person name="Busse H.J."/>
            <person name="Ziemke-Kageler F."/>
            <person name="Lang E."/>
        </authorList>
    </citation>
    <scope>NUCLEOTIDE SEQUENCE [LARGE SCALE GENOMIC DNA]</scope>
    <source>
        <strain evidence="13 14">DSM 23061</strain>
    </source>
</reference>
<protein>
    <submittedName>
        <fullName evidence="13">Porin</fullName>
    </submittedName>
</protein>
<dbReference type="InterPro" id="IPR002299">
    <property type="entry name" value="Porin_Neis"/>
</dbReference>
<dbReference type="InterPro" id="IPR023614">
    <property type="entry name" value="Porin_dom_sf"/>
</dbReference>
<dbReference type="KEGG" id="upv:EJN92_09275"/>
<keyword evidence="4" id="KW-1134">Transmembrane beta strand</keyword>
<accession>A0A3S9HJ93</accession>
<dbReference type="GO" id="GO:0009279">
    <property type="term" value="C:cell outer membrane"/>
    <property type="evidence" value="ECO:0007669"/>
    <property type="project" value="UniProtKB-SubCell"/>
</dbReference>
<keyword evidence="3" id="KW-0813">Transport</keyword>
<dbReference type="PANTHER" id="PTHR34501">
    <property type="entry name" value="PROTEIN YDDL-RELATED"/>
    <property type="match status" value="1"/>
</dbReference>
<name>A0A3S9HJ93_9BURK</name>
<keyword evidence="14" id="KW-1185">Reference proteome</keyword>
<proteinExistence type="predicted"/>
<dbReference type="GO" id="GO:0046930">
    <property type="term" value="C:pore complex"/>
    <property type="evidence" value="ECO:0007669"/>
    <property type="project" value="UniProtKB-KW"/>
</dbReference>
<keyword evidence="7" id="KW-0406">Ion transport</keyword>
<dbReference type="AlphaFoldDB" id="A0A3S9HJ93"/>
<evidence type="ECO:0000256" key="1">
    <source>
        <dbReference type="ARBA" id="ARBA00004571"/>
    </source>
</evidence>
<feature type="chain" id="PRO_5019494969" evidence="11">
    <location>
        <begin position="21"/>
        <end position="350"/>
    </location>
</feature>
<dbReference type="Gene3D" id="2.40.160.10">
    <property type="entry name" value="Porin"/>
    <property type="match status" value="1"/>
</dbReference>
<comment type="subunit">
    <text evidence="2">Homotrimer.</text>
</comment>
<dbReference type="GO" id="GO:0006811">
    <property type="term" value="P:monoatomic ion transport"/>
    <property type="evidence" value="ECO:0007669"/>
    <property type="project" value="UniProtKB-KW"/>
</dbReference>
<dbReference type="EMBL" id="CP034464">
    <property type="protein sequence ID" value="AZP12178.1"/>
    <property type="molecule type" value="Genomic_DNA"/>
</dbReference>
<evidence type="ECO:0000256" key="4">
    <source>
        <dbReference type="ARBA" id="ARBA00022452"/>
    </source>
</evidence>
<comment type="subcellular location">
    <subcellularLocation>
        <location evidence="1">Cell outer membrane</location>
        <topology evidence="1">Multi-pass membrane protein</topology>
    </subcellularLocation>
</comment>
<dbReference type="PRINTS" id="PR00184">
    <property type="entry name" value="NEISSPPORIN"/>
</dbReference>
<dbReference type="GO" id="GO:0015288">
    <property type="term" value="F:porin activity"/>
    <property type="evidence" value="ECO:0007669"/>
    <property type="project" value="UniProtKB-KW"/>
</dbReference>
<dbReference type="OrthoDB" id="5293374at2"/>
<dbReference type="SUPFAM" id="SSF56935">
    <property type="entry name" value="Porins"/>
    <property type="match status" value="1"/>
</dbReference>
<keyword evidence="8" id="KW-0626">Porin</keyword>
<keyword evidence="10" id="KW-0998">Cell outer membrane</keyword>
<dbReference type="Pfam" id="PF13609">
    <property type="entry name" value="Porin_4"/>
    <property type="match status" value="1"/>
</dbReference>
<dbReference type="Proteomes" id="UP000275663">
    <property type="component" value="Chromosome"/>
</dbReference>
<dbReference type="CDD" id="cd00342">
    <property type="entry name" value="gram_neg_porins"/>
    <property type="match status" value="1"/>
</dbReference>
<evidence type="ECO:0000256" key="6">
    <source>
        <dbReference type="ARBA" id="ARBA00022729"/>
    </source>
</evidence>
<dbReference type="RefSeq" id="WP_126127560.1">
    <property type="nucleotide sequence ID" value="NZ_CP034464.1"/>
</dbReference>
<evidence type="ECO:0000256" key="10">
    <source>
        <dbReference type="ARBA" id="ARBA00023237"/>
    </source>
</evidence>
<sequence length="350" mass="37051">MKKSLICAAALSMIASLAHAQSNVTIYGLIDANLTYNNNASAAKDGQFKLNSGGMNTSRLGFRGTEDLGNGLKAVMQLESGILLDTGATDGEMFGRQANVGLQGEFGKLIAGRSYSTTYDFILPFDPMGYAPQYSWATSAGATGSRKDGMLTGTSNMLKYQFDSSSFKLGATYGLGEVAGDNASSAKLALAAAYMAGPFAATLAFDQVNGVTTAAGAMDKAKTIHAAANYQLDSVKLYAAYRNYKKTLASGAADLRSDLFWGGVDFKLSPVWTLTGAYYYQDIKNVAAAADADPSMFVARAKYALSKRTDIYVTGAYAKGRNDKIVGVSRDDAAFGTSQNSFTVGMQHRF</sequence>
<keyword evidence="5" id="KW-0812">Transmembrane</keyword>
<feature type="signal peptide" evidence="11">
    <location>
        <begin position="1"/>
        <end position="20"/>
    </location>
</feature>
<feature type="domain" description="Porin" evidence="12">
    <location>
        <begin position="8"/>
        <end position="322"/>
    </location>
</feature>
<organism evidence="13 14">
    <name type="scientific">Undibacterium parvum</name>
    <dbReference type="NCBI Taxonomy" id="401471"/>
    <lineage>
        <taxon>Bacteria</taxon>
        <taxon>Pseudomonadati</taxon>
        <taxon>Pseudomonadota</taxon>
        <taxon>Betaproteobacteria</taxon>
        <taxon>Burkholderiales</taxon>
        <taxon>Oxalobacteraceae</taxon>
        <taxon>Undibacterium</taxon>
    </lineage>
</organism>
<evidence type="ECO:0000313" key="13">
    <source>
        <dbReference type="EMBL" id="AZP12178.1"/>
    </source>
</evidence>
<evidence type="ECO:0000313" key="14">
    <source>
        <dbReference type="Proteomes" id="UP000275663"/>
    </source>
</evidence>
<evidence type="ECO:0000256" key="5">
    <source>
        <dbReference type="ARBA" id="ARBA00022692"/>
    </source>
</evidence>